<reference evidence="1 2" key="1">
    <citation type="submission" date="2019-08" db="EMBL/GenBank/DDBJ databases">
        <title>Whole genome of Aphis craccivora.</title>
        <authorList>
            <person name="Voronova N.V."/>
            <person name="Shulinski R.S."/>
            <person name="Bandarenka Y.V."/>
            <person name="Zhorov D.G."/>
            <person name="Warner D."/>
        </authorList>
    </citation>
    <scope>NUCLEOTIDE SEQUENCE [LARGE SCALE GENOMIC DNA]</scope>
    <source>
        <strain evidence="1">180601</strain>
        <tissue evidence="1">Whole Body</tissue>
    </source>
</reference>
<dbReference type="AlphaFoldDB" id="A0A6G0VKM0"/>
<comment type="caution">
    <text evidence="1">The sequence shown here is derived from an EMBL/GenBank/DDBJ whole genome shotgun (WGS) entry which is preliminary data.</text>
</comment>
<proteinExistence type="predicted"/>
<evidence type="ECO:0000313" key="2">
    <source>
        <dbReference type="Proteomes" id="UP000478052"/>
    </source>
</evidence>
<gene>
    <name evidence="1" type="ORF">FWK35_00035094</name>
</gene>
<sequence>NIPINKGYLIKLSAKLIQTTTILETIFKDFHTCNSLNKSPEKITNALRKNHFCKTRRTFIKSNNLNNDLSIKVVTSLQQNELKH</sequence>
<evidence type="ECO:0000313" key="1">
    <source>
        <dbReference type="EMBL" id="KAF0693240.1"/>
    </source>
</evidence>
<accession>A0A6G0VKM0</accession>
<organism evidence="1 2">
    <name type="scientific">Aphis craccivora</name>
    <name type="common">Cowpea aphid</name>
    <dbReference type="NCBI Taxonomy" id="307492"/>
    <lineage>
        <taxon>Eukaryota</taxon>
        <taxon>Metazoa</taxon>
        <taxon>Ecdysozoa</taxon>
        <taxon>Arthropoda</taxon>
        <taxon>Hexapoda</taxon>
        <taxon>Insecta</taxon>
        <taxon>Pterygota</taxon>
        <taxon>Neoptera</taxon>
        <taxon>Paraneoptera</taxon>
        <taxon>Hemiptera</taxon>
        <taxon>Sternorrhyncha</taxon>
        <taxon>Aphidomorpha</taxon>
        <taxon>Aphidoidea</taxon>
        <taxon>Aphididae</taxon>
        <taxon>Aphidini</taxon>
        <taxon>Aphis</taxon>
        <taxon>Aphis</taxon>
    </lineage>
</organism>
<name>A0A6G0VKM0_APHCR</name>
<dbReference type="EMBL" id="VUJU01015560">
    <property type="protein sequence ID" value="KAF0693240.1"/>
    <property type="molecule type" value="Genomic_DNA"/>
</dbReference>
<keyword evidence="2" id="KW-1185">Reference proteome</keyword>
<protein>
    <submittedName>
        <fullName evidence="1">Uncharacterized protein</fullName>
    </submittedName>
</protein>
<dbReference type="OrthoDB" id="6618237at2759"/>
<dbReference type="Proteomes" id="UP000478052">
    <property type="component" value="Unassembled WGS sequence"/>
</dbReference>
<feature type="non-terminal residue" evidence="1">
    <location>
        <position position="1"/>
    </location>
</feature>